<dbReference type="AlphaFoldDB" id="A0A072VEL0"/>
<gene>
    <name evidence="10" type="ordered locus">MTR_2g016380</name>
</gene>
<evidence type="ECO:0000256" key="7">
    <source>
        <dbReference type="SAM" id="MobiDB-lite"/>
    </source>
</evidence>
<evidence type="ECO:0000256" key="3">
    <source>
        <dbReference type="ARBA" id="ARBA00022801"/>
    </source>
</evidence>
<name>A0A072VEL0_MEDTR</name>
<dbReference type="EnsemblPlants" id="KEH36615">
    <property type="protein sequence ID" value="KEH36615"/>
    <property type="gene ID" value="MTR_2g016380"/>
</dbReference>
<dbReference type="Pfam" id="PF00396">
    <property type="entry name" value="Granulin"/>
    <property type="match status" value="1"/>
</dbReference>
<reference evidence="10 12" key="1">
    <citation type="journal article" date="2011" name="Nature">
        <title>The Medicago genome provides insight into the evolution of rhizobial symbioses.</title>
        <authorList>
            <person name="Young N.D."/>
            <person name="Debelle F."/>
            <person name="Oldroyd G.E."/>
            <person name="Geurts R."/>
            <person name="Cannon S.B."/>
            <person name="Udvardi M.K."/>
            <person name="Benedito V.A."/>
            <person name="Mayer K.F."/>
            <person name="Gouzy J."/>
            <person name="Schoof H."/>
            <person name="Van de Peer Y."/>
            <person name="Proost S."/>
            <person name="Cook D.R."/>
            <person name="Meyers B.C."/>
            <person name="Spannagl M."/>
            <person name="Cheung F."/>
            <person name="De Mita S."/>
            <person name="Krishnakumar V."/>
            <person name="Gundlach H."/>
            <person name="Zhou S."/>
            <person name="Mudge J."/>
            <person name="Bharti A.K."/>
            <person name="Murray J.D."/>
            <person name="Naoumkina M.A."/>
            <person name="Rosen B."/>
            <person name="Silverstein K.A."/>
            <person name="Tang H."/>
            <person name="Rombauts S."/>
            <person name="Zhao P.X."/>
            <person name="Zhou P."/>
            <person name="Barbe V."/>
            <person name="Bardou P."/>
            <person name="Bechner M."/>
            <person name="Bellec A."/>
            <person name="Berger A."/>
            <person name="Berges H."/>
            <person name="Bidwell S."/>
            <person name="Bisseling T."/>
            <person name="Choisne N."/>
            <person name="Couloux A."/>
            <person name="Denny R."/>
            <person name="Deshpande S."/>
            <person name="Dai X."/>
            <person name="Doyle J.J."/>
            <person name="Dudez A.M."/>
            <person name="Farmer A.D."/>
            <person name="Fouteau S."/>
            <person name="Franken C."/>
            <person name="Gibelin C."/>
            <person name="Gish J."/>
            <person name="Goldstein S."/>
            <person name="Gonzalez A.J."/>
            <person name="Green P.J."/>
            <person name="Hallab A."/>
            <person name="Hartog M."/>
            <person name="Hua A."/>
            <person name="Humphray S.J."/>
            <person name="Jeong D.H."/>
            <person name="Jing Y."/>
            <person name="Jocker A."/>
            <person name="Kenton S.M."/>
            <person name="Kim D.J."/>
            <person name="Klee K."/>
            <person name="Lai H."/>
            <person name="Lang C."/>
            <person name="Lin S."/>
            <person name="Macmil S.L."/>
            <person name="Magdelenat G."/>
            <person name="Matthews L."/>
            <person name="McCorrison J."/>
            <person name="Monaghan E.L."/>
            <person name="Mun J.H."/>
            <person name="Najar F.Z."/>
            <person name="Nicholson C."/>
            <person name="Noirot C."/>
            <person name="O'Bleness M."/>
            <person name="Paule C.R."/>
            <person name="Poulain J."/>
            <person name="Prion F."/>
            <person name="Qin B."/>
            <person name="Qu C."/>
            <person name="Retzel E.F."/>
            <person name="Riddle C."/>
            <person name="Sallet E."/>
            <person name="Samain S."/>
            <person name="Samson N."/>
            <person name="Sanders I."/>
            <person name="Saurat O."/>
            <person name="Scarpelli C."/>
            <person name="Schiex T."/>
            <person name="Segurens B."/>
            <person name="Severin A.J."/>
            <person name="Sherrier D.J."/>
            <person name="Shi R."/>
            <person name="Sims S."/>
            <person name="Singer S.R."/>
            <person name="Sinharoy S."/>
            <person name="Sterck L."/>
            <person name="Viollet A."/>
            <person name="Wang B.B."/>
            <person name="Wang K."/>
            <person name="Wang M."/>
            <person name="Wang X."/>
            <person name="Warfsmann J."/>
            <person name="Weissenbach J."/>
            <person name="White D.D."/>
            <person name="White J.D."/>
            <person name="Wiley G.B."/>
            <person name="Wincker P."/>
            <person name="Xing Y."/>
            <person name="Yang L."/>
            <person name="Yao Z."/>
            <person name="Ying F."/>
            <person name="Zhai J."/>
            <person name="Zhou L."/>
            <person name="Zuber A."/>
            <person name="Denarie J."/>
            <person name="Dixon R.A."/>
            <person name="May G.D."/>
            <person name="Schwartz D.C."/>
            <person name="Rogers J."/>
            <person name="Quetier F."/>
            <person name="Town C.D."/>
            <person name="Roe B.A."/>
        </authorList>
    </citation>
    <scope>NUCLEOTIDE SEQUENCE [LARGE SCALE GENOMIC DNA]</scope>
    <source>
        <strain evidence="10">A17</strain>
        <strain evidence="11 12">cv. Jemalong A17</strain>
    </source>
</reference>
<evidence type="ECO:0000259" key="9">
    <source>
        <dbReference type="SMART" id="SM00645"/>
    </source>
</evidence>
<dbReference type="PANTHER" id="PTHR12411">
    <property type="entry name" value="CYSTEINE PROTEASE FAMILY C1-RELATED"/>
    <property type="match status" value="1"/>
</dbReference>
<dbReference type="GO" id="GO:0051603">
    <property type="term" value="P:proteolysis involved in protein catabolic process"/>
    <property type="evidence" value="ECO:0000318"/>
    <property type="project" value="GO_Central"/>
</dbReference>
<reference evidence="10 12" key="2">
    <citation type="journal article" date="2014" name="BMC Genomics">
        <title>An improved genome release (version Mt4.0) for the model legume Medicago truncatula.</title>
        <authorList>
            <person name="Tang H."/>
            <person name="Krishnakumar V."/>
            <person name="Bidwell S."/>
            <person name="Rosen B."/>
            <person name="Chan A."/>
            <person name="Zhou S."/>
            <person name="Gentzbittel L."/>
            <person name="Childs K.L."/>
            <person name="Yandell M."/>
            <person name="Gundlach H."/>
            <person name="Mayer K.F."/>
            <person name="Schwartz D.C."/>
            <person name="Town C.D."/>
        </authorList>
    </citation>
    <scope>GENOME REANNOTATION</scope>
    <source>
        <strain evidence="10">A17</strain>
        <strain evidence="11 12">cv. Jemalong A17</strain>
    </source>
</reference>
<keyword evidence="5" id="KW-1015">Disulfide bond</keyword>
<dbReference type="InterPro" id="IPR000118">
    <property type="entry name" value="Granulin"/>
</dbReference>
<dbReference type="HOGENOM" id="CLU_012184_0_0_1"/>
<organism evidence="10 12">
    <name type="scientific">Medicago truncatula</name>
    <name type="common">Barrel medic</name>
    <name type="synonym">Medicago tribuloides</name>
    <dbReference type="NCBI Taxonomy" id="3880"/>
    <lineage>
        <taxon>Eukaryota</taxon>
        <taxon>Viridiplantae</taxon>
        <taxon>Streptophyta</taxon>
        <taxon>Embryophyta</taxon>
        <taxon>Tracheophyta</taxon>
        <taxon>Spermatophyta</taxon>
        <taxon>Magnoliopsida</taxon>
        <taxon>eudicotyledons</taxon>
        <taxon>Gunneridae</taxon>
        <taxon>Pentapetalae</taxon>
        <taxon>rosids</taxon>
        <taxon>fabids</taxon>
        <taxon>Fabales</taxon>
        <taxon>Fabaceae</taxon>
        <taxon>Papilionoideae</taxon>
        <taxon>50 kb inversion clade</taxon>
        <taxon>NPAAA clade</taxon>
        <taxon>Hologalegina</taxon>
        <taxon>IRL clade</taxon>
        <taxon>Trifolieae</taxon>
        <taxon>Medicago</taxon>
    </lineage>
</organism>
<dbReference type="eggNOG" id="KOG4296">
    <property type="taxonomic scope" value="Eukaryota"/>
</dbReference>
<dbReference type="Proteomes" id="UP000002051">
    <property type="component" value="Chromosome 2"/>
</dbReference>
<keyword evidence="6" id="KW-0325">Glycoprotein</keyword>
<dbReference type="InterPro" id="IPR039417">
    <property type="entry name" value="Peptidase_C1A_papain-like"/>
</dbReference>
<dbReference type="SMART" id="SM00277">
    <property type="entry name" value="GRAN"/>
    <property type="match status" value="1"/>
</dbReference>
<keyword evidence="4" id="KW-0788">Thiol protease</keyword>
<evidence type="ECO:0000256" key="4">
    <source>
        <dbReference type="ARBA" id="ARBA00022807"/>
    </source>
</evidence>
<dbReference type="GO" id="GO:0005615">
    <property type="term" value="C:extracellular space"/>
    <property type="evidence" value="ECO:0000318"/>
    <property type="project" value="GO_Central"/>
</dbReference>
<evidence type="ECO:0000256" key="5">
    <source>
        <dbReference type="ARBA" id="ARBA00023157"/>
    </source>
</evidence>
<evidence type="ECO:0000259" key="8">
    <source>
        <dbReference type="SMART" id="SM00277"/>
    </source>
</evidence>
<proteinExistence type="inferred from homology"/>
<dbReference type="Gene3D" id="3.90.70.10">
    <property type="entry name" value="Cysteine proteinases"/>
    <property type="match status" value="1"/>
</dbReference>
<dbReference type="InterPro" id="IPR037277">
    <property type="entry name" value="Granulin_sf"/>
</dbReference>
<dbReference type="PROSITE" id="PS00639">
    <property type="entry name" value="THIOL_PROTEASE_HIS"/>
    <property type="match status" value="1"/>
</dbReference>
<evidence type="ECO:0000256" key="6">
    <source>
        <dbReference type="ARBA" id="ARBA00023180"/>
    </source>
</evidence>
<feature type="domain" description="Peptidase C1A papain C-terminal" evidence="9">
    <location>
        <begin position="1"/>
        <end position="135"/>
    </location>
</feature>
<protein>
    <submittedName>
        <fullName evidence="10">Cysteine proteinase superfamily protein</fullName>
    </submittedName>
</protein>
<dbReference type="SMART" id="SM00645">
    <property type="entry name" value="Pept_C1"/>
    <property type="match status" value="1"/>
</dbReference>
<dbReference type="PROSITE" id="PS00640">
    <property type="entry name" value="THIOL_PROTEASE_ASN"/>
    <property type="match status" value="1"/>
</dbReference>
<keyword evidence="2" id="KW-0645">Protease</keyword>
<dbReference type="PaxDb" id="3880-AES60528"/>
<dbReference type="GO" id="GO:0005764">
    <property type="term" value="C:lysosome"/>
    <property type="evidence" value="ECO:0000318"/>
    <property type="project" value="GO_Central"/>
</dbReference>
<feature type="compositionally biased region" description="Pro residues" evidence="7">
    <location>
        <begin position="144"/>
        <end position="160"/>
    </location>
</feature>
<dbReference type="InterPro" id="IPR025661">
    <property type="entry name" value="Pept_asp_AS"/>
</dbReference>
<dbReference type="Gene3D" id="2.10.25.160">
    <property type="entry name" value="Granulin"/>
    <property type="match status" value="1"/>
</dbReference>
<feature type="domain" description="Granulins" evidence="8">
    <location>
        <begin position="165"/>
        <end position="222"/>
    </location>
</feature>
<comment type="similarity">
    <text evidence="1">Belongs to the peptidase C1 family.</text>
</comment>
<dbReference type="InterPro" id="IPR038765">
    <property type="entry name" value="Papain-like_cys_pep_sf"/>
</dbReference>
<evidence type="ECO:0000313" key="12">
    <source>
        <dbReference type="Proteomes" id="UP000002051"/>
    </source>
</evidence>
<dbReference type="GO" id="GO:0004197">
    <property type="term" value="F:cysteine-type endopeptidase activity"/>
    <property type="evidence" value="ECO:0000318"/>
    <property type="project" value="GO_Central"/>
</dbReference>
<dbReference type="FunFam" id="2.10.25.160:FF:000002">
    <property type="entry name" value="Cysteine protease 1"/>
    <property type="match status" value="1"/>
</dbReference>
<dbReference type="Pfam" id="PF00112">
    <property type="entry name" value="Peptidase_C1"/>
    <property type="match status" value="1"/>
</dbReference>
<evidence type="ECO:0000256" key="1">
    <source>
        <dbReference type="ARBA" id="ARBA00008455"/>
    </source>
</evidence>
<dbReference type="SUPFAM" id="SSF57277">
    <property type="entry name" value="Granulin repeat"/>
    <property type="match status" value="1"/>
</dbReference>
<feature type="region of interest" description="Disordered" evidence="7">
    <location>
        <begin position="138"/>
        <end position="160"/>
    </location>
</feature>
<dbReference type="InterPro" id="IPR000668">
    <property type="entry name" value="Peptidase_C1A_C"/>
</dbReference>
<accession>A0A072VEL0</accession>
<dbReference type="EMBL" id="CM001218">
    <property type="protein sequence ID" value="KEH36615.1"/>
    <property type="molecule type" value="Genomic_DNA"/>
</dbReference>
<dbReference type="InterPro" id="IPR025660">
    <property type="entry name" value="Pept_his_AS"/>
</dbReference>
<dbReference type="eggNOG" id="KOG1543">
    <property type="taxonomic scope" value="Eukaryota"/>
</dbReference>
<keyword evidence="12" id="KW-1185">Reference proteome</keyword>
<keyword evidence="3" id="KW-0378">Hydrolase</keyword>
<evidence type="ECO:0000256" key="2">
    <source>
        <dbReference type="ARBA" id="ARBA00022670"/>
    </source>
</evidence>
<dbReference type="SUPFAM" id="SSF54001">
    <property type="entry name" value="Cysteine proteinases"/>
    <property type="match status" value="1"/>
</dbReference>
<evidence type="ECO:0000313" key="11">
    <source>
        <dbReference type="EnsemblPlants" id="KEH36615"/>
    </source>
</evidence>
<dbReference type="STRING" id="3880.A0A072VEL0"/>
<sequence>MCDKNNLKDQYVTNLKLKEETKVVTIDGYTDVTQSDSALFCATVKQPISVGIDGSTLDFQLYTGGIYDGDCSSNPDDIDHAVLIVGYGSDGNQDYWIVKNSWGTSWGIEGFIYIRRNTNLKYGVCAINYMASFPTKESTSISPTSPPSPPSPPPPTPPSPTPSKCGDFSYCTTEETCCCLYELFDFCLAYGCCEYENAVCCTGTKYCCPSDYPICDTEDGLCLQNYGDLMGVAAKKKKNGKAQVSMDQI</sequence>
<dbReference type="CDD" id="cd02248">
    <property type="entry name" value="Peptidase_C1A"/>
    <property type="match status" value="1"/>
</dbReference>
<dbReference type="MEROPS" id="C01.A13"/>
<reference evidence="11" key="3">
    <citation type="submission" date="2015-04" db="UniProtKB">
        <authorList>
            <consortium name="EnsemblPlants"/>
        </authorList>
    </citation>
    <scope>IDENTIFICATION</scope>
    <source>
        <strain evidence="11">cv. Jemalong A17</strain>
    </source>
</reference>
<dbReference type="InterPro" id="IPR013128">
    <property type="entry name" value="Peptidase_C1A"/>
</dbReference>
<evidence type="ECO:0000313" key="10">
    <source>
        <dbReference type="EMBL" id="KEH36615.1"/>
    </source>
</evidence>